<proteinExistence type="predicted"/>
<evidence type="ECO:0000313" key="2">
    <source>
        <dbReference type="Proteomes" id="UP001519332"/>
    </source>
</evidence>
<reference evidence="1 2" key="1">
    <citation type="submission" date="2021-03" db="EMBL/GenBank/DDBJ databases">
        <title>Sequencing the genomes of 1000 actinobacteria strains.</title>
        <authorList>
            <person name="Klenk H.-P."/>
        </authorList>
    </citation>
    <scope>NUCLEOTIDE SEQUENCE [LARGE SCALE GENOMIC DNA]</scope>
    <source>
        <strain evidence="1 2">DSM 46670</strain>
    </source>
</reference>
<dbReference type="RefSeq" id="WP_209645672.1">
    <property type="nucleotide sequence ID" value="NZ_JAGINW010000001.1"/>
</dbReference>
<sequence length="175" mass="18198">MCRRGIAAETAAFFGIQSTDLGAVASAVTFATMAGAVREAGASYGAAGLFRSVDGLRPVLALVQCFVLLSDHYTVDAAVAGLTSLHAKQGMGAVRTERLESGPAVVVETVEQDLLTMGDEVFQTEPRSVTAWIPDPAGTCVVGLGVSSNNTEDWDQIKDLAEGVFNAFEWVVAGG</sequence>
<name>A0ABS4TWG4_9PSEU</name>
<keyword evidence="2" id="KW-1185">Reference proteome</keyword>
<evidence type="ECO:0008006" key="3">
    <source>
        <dbReference type="Google" id="ProtNLM"/>
    </source>
</evidence>
<organism evidence="1 2">
    <name type="scientific">Kibdelosporangium banguiense</name>
    <dbReference type="NCBI Taxonomy" id="1365924"/>
    <lineage>
        <taxon>Bacteria</taxon>
        <taxon>Bacillati</taxon>
        <taxon>Actinomycetota</taxon>
        <taxon>Actinomycetes</taxon>
        <taxon>Pseudonocardiales</taxon>
        <taxon>Pseudonocardiaceae</taxon>
        <taxon>Kibdelosporangium</taxon>
    </lineage>
</organism>
<dbReference type="Proteomes" id="UP001519332">
    <property type="component" value="Unassembled WGS sequence"/>
</dbReference>
<evidence type="ECO:0000313" key="1">
    <source>
        <dbReference type="EMBL" id="MBP2328743.1"/>
    </source>
</evidence>
<comment type="caution">
    <text evidence="1">The sequence shown here is derived from an EMBL/GenBank/DDBJ whole genome shotgun (WGS) entry which is preliminary data.</text>
</comment>
<accession>A0ABS4TWG4</accession>
<dbReference type="EMBL" id="JAGINW010000001">
    <property type="protein sequence ID" value="MBP2328743.1"/>
    <property type="molecule type" value="Genomic_DNA"/>
</dbReference>
<protein>
    <recommendedName>
        <fullName evidence="3">Transcriptional regulator</fullName>
    </recommendedName>
</protein>
<gene>
    <name evidence="1" type="ORF">JOF56_009128</name>
</gene>